<evidence type="ECO:0000256" key="2">
    <source>
        <dbReference type="SAM" id="SignalP"/>
    </source>
</evidence>
<dbReference type="InterPro" id="IPR003790">
    <property type="entry name" value="GHL10"/>
</dbReference>
<dbReference type="PANTHER" id="PTHR43405">
    <property type="entry name" value="GLYCOSYL HYDROLASE DIGH"/>
    <property type="match status" value="1"/>
</dbReference>
<organism evidence="4">
    <name type="scientific">Pseudogemmatithrix spongiicola</name>
    <dbReference type="NCBI Taxonomy" id="3062599"/>
    <lineage>
        <taxon>Bacteria</taxon>
        <taxon>Pseudomonadati</taxon>
        <taxon>Gemmatimonadota</taxon>
        <taxon>Gemmatimonadia</taxon>
        <taxon>Gemmatimonadales</taxon>
        <taxon>Gemmatimonadaceae</taxon>
        <taxon>Pseudogemmatithrix</taxon>
    </lineage>
</organism>
<accession>A0AA49Q6B3</accession>
<dbReference type="AlphaFoldDB" id="A0AA49Q3K1"/>
<gene>
    <name evidence="4" type="ORF">Strain138_000166</name>
    <name evidence="5" type="ORF">Strain318_000166</name>
</gene>
<protein>
    <submittedName>
        <fullName evidence="4">Family 10 glycosylhydrolase</fullName>
    </submittedName>
</protein>
<dbReference type="InterPro" id="IPR017853">
    <property type="entry name" value="GH"/>
</dbReference>
<dbReference type="EMBL" id="CP130613">
    <property type="protein sequence ID" value="WKW13842.1"/>
    <property type="molecule type" value="Genomic_DNA"/>
</dbReference>
<dbReference type="PANTHER" id="PTHR43405:SF1">
    <property type="entry name" value="GLYCOSYL HYDROLASE DIGH"/>
    <property type="match status" value="1"/>
</dbReference>
<dbReference type="InterPro" id="IPR052177">
    <property type="entry name" value="Divisome_Glycosyl_Hydrolase"/>
</dbReference>
<feature type="chain" id="PRO_5041393769" evidence="2">
    <location>
        <begin position="19"/>
        <end position="500"/>
    </location>
</feature>
<accession>A0AA49Q3K1</accession>
<dbReference type="KEGG" id="pspc:Strain318_000166"/>
<evidence type="ECO:0000313" key="4">
    <source>
        <dbReference type="EMBL" id="WKW10933.1"/>
    </source>
</evidence>
<dbReference type="Pfam" id="PF02638">
    <property type="entry name" value="GHL10"/>
    <property type="match status" value="1"/>
</dbReference>
<proteinExistence type="predicted"/>
<dbReference type="RefSeq" id="WP_367886643.1">
    <property type="nucleotide sequence ID" value="NZ_CP130612.1"/>
</dbReference>
<evidence type="ECO:0000313" key="6">
    <source>
        <dbReference type="Proteomes" id="UP001229955"/>
    </source>
</evidence>
<reference evidence="4" key="1">
    <citation type="submission" date="2023-07" db="EMBL/GenBank/DDBJ databases">
        <authorList>
            <person name="Haufschild T."/>
            <person name="Kallscheuer N."/>
            <person name="Hammer J."/>
            <person name="Kohn T."/>
            <person name="Kabuu M."/>
            <person name="Jogler M."/>
            <person name="Wohfarth N."/>
            <person name="Heuer A."/>
            <person name="Rohde M."/>
            <person name="van Teeseling M.C.F."/>
            <person name="Jogler C."/>
        </authorList>
    </citation>
    <scope>NUCLEOTIDE SEQUENCE</scope>
    <source>
        <strain evidence="4">Strain 138</strain>
        <strain evidence="5">Strain 318</strain>
    </source>
</reference>
<feature type="domain" description="Glycosyl hydrolase-like 10" evidence="3">
    <location>
        <begin position="37"/>
        <end position="354"/>
    </location>
</feature>
<keyword evidence="6" id="KW-1185">Reference proteome</keyword>
<sequence>MNRVFLLLSLLLAAPVAAQERCEQEDASCVPPPVAREFRGLWIASVGNIDWPSRPGLPPDSARRELTRLLDRAQASGLNAVIFQVRPQGDALYASEIEPWSEFLTGQEGVAPRPWWDPLRFAVDEAHKRGLELHAWFNPYRARHTSAKGPHSRGHMRLARPSLVRQYGRQEWMDPGEPAVRAHTVRVILDVVKRYDIDGVHIDDYFYPYKERDRAGRTIPFPDDRSFQRYQRSGGTLNHDDWRRENVNGLVEELYTRIHAEKPWVKFGVSPFGIWRPGFPEQVVGFDAYSELYADARKWLQEGWLDYFSPQLYWPVQQRGQEYPVLLRWWSEQNAFGRHLWPGNFTSKVGEPSRTAWRTNEIEHQIRVTRAEAGASGNVHFSAKVFLEDRDSLATRLSRHVYDTRALVPASPWMRVVRQGEPQVELRSGANGTLVARLTPQPDTPRWWLIQTRRGDGTWESTVLRGAAREITVNATTDRLAVRALDHAAVEGPPVVLRLR</sequence>
<name>A0AA49Q3K1_9BACT</name>
<dbReference type="SUPFAM" id="SSF51445">
    <property type="entry name" value="(Trans)glycosidases"/>
    <property type="match status" value="1"/>
</dbReference>
<dbReference type="Gene3D" id="3.20.20.80">
    <property type="entry name" value="Glycosidases"/>
    <property type="match status" value="1"/>
</dbReference>
<keyword evidence="1 2" id="KW-0732">Signal</keyword>
<dbReference type="EMBL" id="CP130612">
    <property type="protein sequence ID" value="WKW10933.1"/>
    <property type="molecule type" value="Genomic_DNA"/>
</dbReference>
<evidence type="ECO:0000259" key="3">
    <source>
        <dbReference type="Pfam" id="PF02638"/>
    </source>
</evidence>
<dbReference type="Proteomes" id="UP001229955">
    <property type="component" value="Chromosome"/>
</dbReference>
<evidence type="ECO:0000313" key="5">
    <source>
        <dbReference type="EMBL" id="WKW13842.1"/>
    </source>
</evidence>
<evidence type="ECO:0000256" key="1">
    <source>
        <dbReference type="ARBA" id="ARBA00022729"/>
    </source>
</evidence>
<feature type="signal peptide" evidence="2">
    <location>
        <begin position="1"/>
        <end position="18"/>
    </location>
</feature>